<dbReference type="InParanoid" id="G7DW92"/>
<evidence type="ECO:0000256" key="1">
    <source>
        <dbReference type="SAM" id="SignalP"/>
    </source>
</evidence>
<gene>
    <name evidence="2" type="primary">Mo01434</name>
    <name evidence="2" type="ORF">E5Q_01434</name>
</gene>
<reference evidence="2 3" key="2">
    <citation type="journal article" date="2012" name="Open Biol.">
        <title>Characteristics of nucleosomes and linker DNA regions on the genome of the basidiomycete Mixia osmundae revealed by mono- and dinucleosome mapping.</title>
        <authorList>
            <person name="Nishida H."/>
            <person name="Kondo S."/>
            <person name="Matsumoto T."/>
            <person name="Suzuki Y."/>
            <person name="Yoshikawa H."/>
            <person name="Taylor T.D."/>
            <person name="Sugiyama J."/>
        </authorList>
    </citation>
    <scope>NUCLEOTIDE SEQUENCE [LARGE SCALE GENOMIC DNA]</scope>
    <source>
        <strain evidence="3">CBS 9802 / IAM 14324 / JCM 22182 / KY 12970</strain>
    </source>
</reference>
<dbReference type="HOGENOM" id="CLU_1147429_0_0_1"/>
<proteinExistence type="predicted"/>
<name>G7DW92_MIXOS</name>
<evidence type="ECO:0000313" key="3">
    <source>
        <dbReference type="Proteomes" id="UP000009131"/>
    </source>
</evidence>
<dbReference type="Proteomes" id="UP000009131">
    <property type="component" value="Unassembled WGS sequence"/>
</dbReference>
<dbReference type="AlphaFoldDB" id="G7DW92"/>
<keyword evidence="3" id="KW-1185">Reference proteome</keyword>
<comment type="caution">
    <text evidence="2">The sequence shown here is derived from an EMBL/GenBank/DDBJ whole genome shotgun (WGS) entry which is preliminary data.</text>
</comment>
<evidence type="ECO:0000313" key="2">
    <source>
        <dbReference type="EMBL" id="GAA94780.1"/>
    </source>
</evidence>
<reference evidence="2 3" key="1">
    <citation type="journal article" date="2011" name="J. Gen. Appl. Microbiol.">
        <title>Draft genome sequencing of the enigmatic basidiomycete Mixia osmundae.</title>
        <authorList>
            <person name="Nishida H."/>
            <person name="Nagatsuka Y."/>
            <person name="Sugiyama J."/>
        </authorList>
    </citation>
    <scope>NUCLEOTIDE SEQUENCE [LARGE SCALE GENOMIC DNA]</scope>
    <source>
        <strain evidence="3">CBS 9802 / IAM 14324 / JCM 22182 / KY 12970</strain>
    </source>
</reference>
<feature type="signal peptide" evidence="1">
    <location>
        <begin position="1"/>
        <end position="16"/>
    </location>
</feature>
<organism evidence="2 3">
    <name type="scientific">Mixia osmundae (strain CBS 9802 / IAM 14324 / JCM 22182 / KY 12970)</name>
    <dbReference type="NCBI Taxonomy" id="764103"/>
    <lineage>
        <taxon>Eukaryota</taxon>
        <taxon>Fungi</taxon>
        <taxon>Dikarya</taxon>
        <taxon>Basidiomycota</taxon>
        <taxon>Pucciniomycotina</taxon>
        <taxon>Mixiomycetes</taxon>
        <taxon>Mixiales</taxon>
        <taxon>Mixiaceae</taxon>
        <taxon>Mixia</taxon>
    </lineage>
</organism>
<feature type="chain" id="PRO_5009955538" description="Hydrophobin" evidence="1">
    <location>
        <begin position="17"/>
        <end position="242"/>
    </location>
</feature>
<dbReference type="RefSeq" id="XP_014565087.1">
    <property type="nucleotide sequence ID" value="XM_014709601.1"/>
</dbReference>
<accession>G7DW92</accession>
<evidence type="ECO:0008006" key="4">
    <source>
        <dbReference type="Google" id="ProtNLM"/>
    </source>
</evidence>
<dbReference type="EMBL" id="BABT02000047">
    <property type="protein sequence ID" value="GAA94780.1"/>
    <property type="molecule type" value="Genomic_DNA"/>
</dbReference>
<keyword evidence="1" id="KW-0732">Signal</keyword>
<sequence length="242" mass="26557">MVALVLLAVLGSMVTAAPTARQPAGPACMCYDAATQELLTWMRVISDIIGSKPPDSPRPNDEAMRLYAPLLVIALTLVSAQSELTTLDERAPTVERRNYCNRLSDCVAICDEVDIGRPFLPVKMTGILPNIMASIYLDTVPLEALDQPGSAVPVLRLCCKIHVTIDVEIGFTRRYWKLNVMSSKMKCDWQNDPDAATRQACSEMMPPRDVEAGCALPTDKCKIVQYMTTDGHCTDKPSPIVQ</sequence>
<protein>
    <recommendedName>
        <fullName evidence="4">Hydrophobin</fullName>
    </recommendedName>
</protein>